<evidence type="ECO:0000313" key="6">
    <source>
        <dbReference type="EMBL" id="CUN40930.1"/>
    </source>
</evidence>
<accession>A0A173WPC4</accession>
<evidence type="ECO:0000256" key="2">
    <source>
        <dbReference type="ARBA" id="ARBA00022801"/>
    </source>
</evidence>
<dbReference type="GO" id="GO:0009251">
    <property type="term" value="P:glucan catabolic process"/>
    <property type="evidence" value="ECO:0007669"/>
    <property type="project" value="TreeGrafter"/>
</dbReference>
<dbReference type="Gene3D" id="2.60.40.10">
    <property type="entry name" value="Immunoglobulins"/>
    <property type="match status" value="1"/>
</dbReference>
<evidence type="ECO:0000259" key="4">
    <source>
        <dbReference type="SMART" id="SM01217"/>
    </source>
</evidence>
<dbReference type="PROSITE" id="PS00775">
    <property type="entry name" value="GLYCOSYL_HYDROL_F3"/>
    <property type="match status" value="1"/>
</dbReference>
<name>A0A173WPC4_9FIRM</name>
<reference evidence="7 8" key="1">
    <citation type="submission" date="2015-09" db="EMBL/GenBank/DDBJ databases">
        <authorList>
            <consortium name="Pathogen Informatics"/>
        </authorList>
    </citation>
    <scope>NUCLEOTIDE SEQUENCE [LARGE SCALE GENOMIC DNA]</scope>
    <source>
        <strain evidence="6 7">2789STDY5834866</strain>
        <strain evidence="5 8">2789STDY5834962</strain>
    </source>
</reference>
<dbReference type="InterPro" id="IPR017853">
    <property type="entry name" value="GH"/>
</dbReference>
<dbReference type="PANTHER" id="PTHR30620">
    <property type="entry name" value="PERIPLASMIC BETA-GLUCOSIDASE-RELATED"/>
    <property type="match status" value="1"/>
</dbReference>
<evidence type="ECO:0000256" key="1">
    <source>
        <dbReference type="ARBA" id="ARBA00005336"/>
    </source>
</evidence>
<dbReference type="InterPro" id="IPR019800">
    <property type="entry name" value="Glyco_hydro_3_AS"/>
</dbReference>
<dbReference type="GO" id="GO:0008422">
    <property type="term" value="F:beta-glucosidase activity"/>
    <property type="evidence" value="ECO:0007669"/>
    <property type="project" value="UniProtKB-EC"/>
</dbReference>
<dbReference type="GeneID" id="92826093"/>
<gene>
    <name evidence="6" type="primary">bglX</name>
    <name evidence="6" type="ORF">ERS852481_00087</name>
    <name evidence="5" type="ORF">ERS852574_00128</name>
</gene>
<evidence type="ECO:0000313" key="8">
    <source>
        <dbReference type="Proteomes" id="UP000095727"/>
    </source>
</evidence>
<dbReference type="InterPro" id="IPR013783">
    <property type="entry name" value="Ig-like_fold"/>
</dbReference>
<dbReference type="SMART" id="SM01217">
    <property type="entry name" value="Fn3_like"/>
    <property type="match status" value="1"/>
</dbReference>
<evidence type="ECO:0000313" key="7">
    <source>
        <dbReference type="Proteomes" id="UP000095362"/>
    </source>
</evidence>
<keyword evidence="3 6" id="KW-0326">Glycosidase</keyword>
<dbReference type="EC" id="3.2.1.21" evidence="6"/>
<evidence type="ECO:0000313" key="5">
    <source>
        <dbReference type="EMBL" id="CUM70194.1"/>
    </source>
</evidence>
<dbReference type="InterPro" id="IPR001764">
    <property type="entry name" value="Glyco_hydro_3_N"/>
</dbReference>
<dbReference type="Gene3D" id="3.20.20.300">
    <property type="entry name" value="Glycoside hydrolase, family 3, N-terminal domain"/>
    <property type="match status" value="1"/>
</dbReference>
<dbReference type="Pfam" id="PF00933">
    <property type="entry name" value="Glyco_hydro_3"/>
    <property type="match status" value="1"/>
</dbReference>
<dbReference type="FunFam" id="2.60.40.10:FF:000495">
    <property type="entry name" value="Periplasmic beta-glucosidase"/>
    <property type="match status" value="1"/>
</dbReference>
<dbReference type="InterPro" id="IPR036881">
    <property type="entry name" value="Glyco_hydro_3_C_sf"/>
</dbReference>
<proteinExistence type="inferred from homology"/>
<comment type="similarity">
    <text evidence="1 3">Belongs to the glycosyl hydrolase 3 family.</text>
</comment>
<dbReference type="EMBL" id="CYZK01000001">
    <property type="protein sequence ID" value="CUN40930.1"/>
    <property type="molecule type" value="Genomic_DNA"/>
</dbReference>
<dbReference type="InterPro" id="IPR026891">
    <property type="entry name" value="Fn3-like"/>
</dbReference>
<sequence length="800" mass="88987">MEKYRNKDLPVEERVEDLLDRMTFEEKIDQITCLVTIADDIPEFENYIPNGIGNVGAFTVADTVEPIVEYADKLQKYLVNHTRLGIPALIHCEASAGAQFTEADVFPSAIAQASTFDTEVVGEMTDIIRKQMYYVGFRQALSPVVDITRDPRWGRITETYGEDAALTSAMASAFVKGIQGDELKEGVLATAKHFAGHGITEGGLNMGRNIVSERDMREIHCKPFQCAITEAGLKSVMNSYCSVNGEPVVGSKKMLTDILRGEMGFQGFVVSDYLSLDRLVDPFAVAENFEEAGIRAIQAGLDVEYPRSKGFSYKMKESIESGRLSMDIIDQAVRRVLTQKFELGLFENPYPDLEKLKKYLHLKSADELNEKIAAESFTLLKNENKTLPLSKKIKKIAVIGPHADNIRSLFGTFSYPAVLDMTMSREEDGQEFEEPGLIIYDVEQKYKGEIREVSPRVNRKIQKEFPNSRTLCAALKEYLPEAEVVYAQGINCSGDNTGGMEEALQVAAGADVILLTIGGKNGWGVTSTVGEGIDSTDIDLPGRQEEFARRVYDLHKKTVVLHYDGRPLSNEFVASHFDAIMEVWQPGEYGSQALCKVLFGEQSPSGHLPVTVARNVGQLPVYYGLPRGSGYVSAGHTGMIRNKNGYINDTAEPLYYFGHGLSYTEFTYSDLQTDKKNINPDDTVKVTFTVKNTGEYDGAEVAQLYFSDKVASMVRPTKELAGFVRIFLKKGEKKKVVFEIKVSQFAFLDEEMKWKVEKGEIELLAGSSCEDIRLSDIVSISEDDYIDGKTRGFYAKAVVC</sequence>
<dbReference type="RefSeq" id="WP_008368636.1">
    <property type="nucleotide sequence ID" value="NZ_CAXSNH010000014.1"/>
</dbReference>
<feature type="domain" description="Fibronectin type III-like" evidence="4">
    <location>
        <begin position="700"/>
        <end position="769"/>
    </location>
</feature>
<dbReference type="InterPro" id="IPR036962">
    <property type="entry name" value="Glyco_hydro_3_N_sf"/>
</dbReference>
<dbReference type="Gene3D" id="3.40.50.1700">
    <property type="entry name" value="Glycoside hydrolase family 3 C-terminal domain"/>
    <property type="match status" value="1"/>
</dbReference>
<dbReference type="EMBL" id="CYXR01000001">
    <property type="protein sequence ID" value="CUM70194.1"/>
    <property type="molecule type" value="Genomic_DNA"/>
</dbReference>
<evidence type="ECO:0000256" key="3">
    <source>
        <dbReference type="RuleBase" id="RU361161"/>
    </source>
</evidence>
<dbReference type="Pfam" id="PF14310">
    <property type="entry name" value="Fn3-like"/>
    <property type="match status" value="1"/>
</dbReference>
<dbReference type="PANTHER" id="PTHR30620:SF123">
    <property type="entry name" value="BETA-XYLOSIDASE"/>
    <property type="match status" value="1"/>
</dbReference>
<dbReference type="InterPro" id="IPR002772">
    <property type="entry name" value="Glyco_hydro_3_C"/>
</dbReference>
<keyword evidence="2 3" id="KW-0378">Hydrolase</keyword>
<protein>
    <submittedName>
        <fullName evidence="6">Periplasmic beta-glucosidase</fullName>
        <ecNumber evidence="6">3.2.1.21</ecNumber>
    </submittedName>
</protein>
<dbReference type="AlphaFoldDB" id="A0A173WPC4"/>
<dbReference type="PRINTS" id="PR00133">
    <property type="entry name" value="GLHYDRLASE3"/>
</dbReference>
<dbReference type="Proteomes" id="UP000095362">
    <property type="component" value="Unassembled WGS sequence"/>
</dbReference>
<dbReference type="InterPro" id="IPR051915">
    <property type="entry name" value="Cellulose_Degrad_GH3"/>
</dbReference>
<dbReference type="Pfam" id="PF01915">
    <property type="entry name" value="Glyco_hydro_3_C"/>
    <property type="match status" value="1"/>
</dbReference>
<dbReference type="SUPFAM" id="SSF52279">
    <property type="entry name" value="Beta-D-glucan exohydrolase, C-terminal domain"/>
    <property type="match status" value="1"/>
</dbReference>
<organism evidence="6 7">
    <name type="scientific">Coprococcus comes</name>
    <dbReference type="NCBI Taxonomy" id="410072"/>
    <lineage>
        <taxon>Bacteria</taxon>
        <taxon>Bacillati</taxon>
        <taxon>Bacillota</taxon>
        <taxon>Clostridia</taxon>
        <taxon>Lachnospirales</taxon>
        <taxon>Lachnospiraceae</taxon>
        <taxon>Coprococcus</taxon>
    </lineage>
</organism>
<dbReference type="Proteomes" id="UP000095727">
    <property type="component" value="Unassembled WGS sequence"/>
</dbReference>
<dbReference type="SUPFAM" id="SSF51445">
    <property type="entry name" value="(Trans)glycosidases"/>
    <property type="match status" value="1"/>
</dbReference>